<sequence length="520" mass="58360">MQAIETIEDLSNIKAYELGSSGGVRMSGESNARRETAESRRAQVEEPAETSGTQRDGEGSTRSQHSVALVAEEGITALAARVWQEGLVVSKARVNGWKACELLFLLEVMHMQTERGRPGAQAVELSQVAGIRRGHQAIRKVYSELSRGAEKYSQIIIRYKAMAPLAWLDDPASFIINRSEQERGERNRESGAELVMDTSSEESGSSVNVSNTKCINKTTQNTGSTVIPARQNNVVNPDNYIMSSHPGNGDYTGVLVRVVDRVKLEKKRRLTNEEGGWIKKILTRCKLESIVYETDMRWLRANAALYSAIKVIAEPIGEPKLSDQEQHQRWLGNRLREELATRQKIGKCETCKALLRCNRDLSRKEWYLVRRGQGIMTKFPGMDLDGVIEHLKQRLSIIKEKVDVRRNENTRKQNRRAAGRYGHEIRKKQGGVVNIKDATSFWSRLAQADGKQVKGNSSVFSEWEAALAPQLNESPVDISLMAAKALKRAKPWKAPGPDGIYNFYWKLDGAKEWLLELASV</sequence>
<evidence type="ECO:0000313" key="3">
    <source>
        <dbReference type="Proteomes" id="UP000095284"/>
    </source>
</evidence>
<feature type="compositionally biased region" description="Basic and acidic residues" evidence="1">
    <location>
        <begin position="179"/>
        <end position="191"/>
    </location>
</feature>
<proteinExistence type="predicted"/>
<evidence type="ECO:0000256" key="1">
    <source>
        <dbReference type="SAM" id="MobiDB-lite"/>
    </source>
</evidence>
<dbReference type="AlphaFoldDB" id="A0A1I7S6I7"/>
<dbReference type="Proteomes" id="UP000095284">
    <property type="component" value="Unplaced"/>
</dbReference>
<evidence type="ECO:0000313" key="2">
    <source>
        <dbReference type="EMBL" id="CAD5229745.1"/>
    </source>
</evidence>
<dbReference type="EMBL" id="CAJFCV020000005">
    <property type="protein sequence ID" value="CAG9120478.1"/>
    <property type="molecule type" value="Genomic_DNA"/>
</dbReference>
<dbReference type="EMBL" id="CAJFDI010000005">
    <property type="protein sequence ID" value="CAD5229745.1"/>
    <property type="molecule type" value="Genomic_DNA"/>
</dbReference>
<reference evidence="5" key="1">
    <citation type="submission" date="2016-11" db="UniProtKB">
        <authorList>
            <consortium name="WormBaseParasite"/>
        </authorList>
    </citation>
    <scope>IDENTIFICATION</scope>
</reference>
<evidence type="ECO:0000313" key="4">
    <source>
        <dbReference type="Proteomes" id="UP000659654"/>
    </source>
</evidence>
<gene>
    <name evidence="2" type="ORF">BXYJ_LOCUS10641</name>
</gene>
<dbReference type="Proteomes" id="UP000582659">
    <property type="component" value="Unassembled WGS sequence"/>
</dbReference>
<dbReference type="Proteomes" id="UP000659654">
    <property type="component" value="Unassembled WGS sequence"/>
</dbReference>
<protein>
    <submittedName>
        <fullName evidence="2">(pine wood nematode) hypothetical protein</fullName>
    </submittedName>
</protein>
<dbReference type="eggNOG" id="KOG1075">
    <property type="taxonomic scope" value="Eukaryota"/>
</dbReference>
<reference evidence="2" key="2">
    <citation type="submission" date="2020-09" db="EMBL/GenBank/DDBJ databases">
        <authorList>
            <person name="Kikuchi T."/>
        </authorList>
    </citation>
    <scope>NUCLEOTIDE SEQUENCE</scope>
    <source>
        <strain evidence="2">Ka4C1</strain>
    </source>
</reference>
<dbReference type="WBParaSite" id="BXY_0862500.1">
    <property type="protein sequence ID" value="BXY_0862500.1"/>
    <property type="gene ID" value="BXY_0862500"/>
</dbReference>
<keyword evidence="4" id="KW-1185">Reference proteome</keyword>
<feature type="compositionally biased region" description="Polar residues" evidence="1">
    <location>
        <begin position="50"/>
        <end position="65"/>
    </location>
</feature>
<feature type="compositionally biased region" description="Basic and acidic residues" evidence="1">
    <location>
        <begin position="31"/>
        <end position="44"/>
    </location>
</feature>
<name>A0A1I7S6I7_BURXY</name>
<feature type="region of interest" description="Disordered" evidence="1">
    <location>
        <begin position="20"/>
        <end position="65"/>
    </location>
</feature>
<organism evidence="3 5">
    <name type="scientific">Bursaphelenchus xylophilus</name>
    <name type="common">Pinewood nematode worm</name>
    <name type="synonym">Aphelenchoides xylophilus</name>
    <dbReference type="NCBI Taxonomy" id="6326"/>
    <lineage>
        <taxon>Eukaryota</taxon>
        <taxon>Metazoa</taxon>
        <taxon>Ecdysozoa</taxon>
        <taxon>Nematoda</taxon>
        <taxon>Chromadorea</taxon>
        <taxon>Rhabditida</taxon>
        <taxon>Tylenchina</taxon>
        <taxon>Tylenchomorpha</taxon>
        <taxon>Aphelenchoidea</taxon>
        <taxon>Aphelenchoididae</taxon>
        <taxon>Bursaphelenchus</taxon>
    </lineage>
</organism>
<feature type="region of interest" description="Disordered" evidence="1">
    <location>
        <begin position="179"/>
        <end position="209"/>
    </location>
</feature>
<accession>A0A1I7S6I7</accession>
<evidence type="ECO:0000313" key="5">
    <source>
        <dbReference type="WBParaSite" id="BXY_0862500.1"/>
    </source>
</evidence>